<keyword evidence="2" id="KW-1185">Reference proteome</keyword>
<dbReference type="Proteomes" id="UP000198510">
    <property type="component" value="Unassembled WGS sequence"/>
</dbReference>
<dbReference type="AlphaFoldDB" id="A0A1G9BP91"/>
<dbReference type="RefSeq" id="WP_089680525.1">
    <property type="nucleotide sequence ID" value="NZ_FNFO01000002.1"/>
</dbReference>
<proteinExistence type="predicted"/>
<organism evidence="1 2">
    <name type="scientific">Catalinimonas alkaloidigena</name>
    <dbReference type="NCBI Taxonomy" id="1075417"/>
    <lineage>
        <taxon>Bacteria</taxon>
        <taxon>Pseudomonadati</taxon>
        <taxon>Bacteroidota</taxon>
        <taxon>Cytophagia</taxon>
        <taxon>Cytophagales</taxon>
        <taxon>Catalimonadaceae</taxon>
        <taxon>Catalinimonas</taxon>
    </lineage>
</organism>
<protein>
    <submittedName>
        <fullName evidence="1">Uncharacterized protein</fullName>
    </submittedName>
</protein>
<evidence type="ECO:0000313" key="2">
    <source>
        <dbReference type="Proteomes" id="UP000198510"/>
    </source>
</evidence>
<evidence type="ECO:0000313" key="1">
    <source>
        <dbReference type="EMBL" id="SDK41277.1"/>
    </source>
</evidence>
<reference evidence="1 2" key="1">
    <citation type="submission" date="2016-10" db="EMBL/GenBank/DDBJ databases">
        <authorList>
            <person name="de Groot N.N."/>
        </authorList>
    </citation>
    <scope>NUCLEOTIDE SEQUENCE [LARGE SCALE GENOMIC DNA]</scope>
    <source>
        <strain evidence="1 2">DSM 25186</strain>
    </source>
</reference>
<sequence>MSIFCFRSFLEAAGLRGSRDTDTQSYVSEELGVRIDIVESAVRVINTQPAKRLGRTLVSVVKLPQTFEDAMRLMRVNEIGWFMKLKKAELQALQLAAELRLPFLTARPALA</sequence>
<dbReference type="EMBL" id="FNFO01000002">
    <property type="protein sequence ID" value="SDK41277.1"/>
    <property type="molecule type" value="Genomic_DNA"/>
</dbReference>
<gene>
    <name evidence="1" type="ORF">SAMN05421823_102674</name>
</gene>
<accession>A0A1G9BP91</accession>
<dbReference type="STRING" id="1075417.SAMN05421823_102674"/>
<name>A0A1G9BP91_9BACT</name>